<evidence type="ECO:0000259" key="3">
    <source>
        <dbReference type="Pfam" id="PF09394"/>
    </source>
</evidence>
<protein>
    <recommendedName>
        <fullName evidence="3">Proteinase inhibitor I42 chagasin domain-containing protein</fullName>
    </recommendedName>
</protein>
<keyword evidence="1" id="KW-0646">Protease inhibitor</keyword>
<keyword evidence="2" id="KW-0789">Thiol protease inhibitor</keyword>
<dbReference type="SUPFAM" id="SSF141066">
    <property type="entry name" value="ICP-like"/>
    <property type="match status" value="1"/>
</dbReference>
<proteinExistence type="predicted"/>
<dbReference type="Gene3D" id="2.60.40.2020">
    <property type="match status" value="1"/>
</dbReference>
<dbReference type="InterPro" id="IPR036331">
    <property type="entry name" value="Chagasin-like_sf"/>
</dbReference>
<dbReference type="Pfam" id="PF09394">
    <property type="entry name" value="Inhibitor_I42"/>
    <property type="match status" value="1"/>
</dbReference>
<keyword evidence="5" id="KW-1185">Reference proteome</keyword>
<name>A0ABN1MXZ6_9BACT</name>
<gene>
    <name evidence="4" type="ORF">GCM10009119_10480</name>
</gene>
<evidence type="ECO:0000313" key="4">
    <source>
        <dbReference type="EMBL" id="GAA0878080.1"/>
    </source>
</evidence>
<sequence>MEKHVSLSDNKTEILLKKGDFLTITLSENGTTGFLWHLAGNQGKGANLVASEFKKNGDGMGAAGKRIIKWEFLESGSYLLKYELKQAWGTDIDQTFEIRVTVS</sequence>
<comment type="caution">
    <text evidence="4">The sequence shown here is derived from an EMBL/GenBank/DDBJ whole genome shotgun (WGS) entry which is preliminary data.</text>
</comment>
<dbReference type="InterPro" id="IPR018990">
    <property type="entry name" value="Prot_inh_I42_chagasin"/>
</dbReference>
<dbReference type="EMBL" id="BAAAFI010000003">
    <property type="protein sequence ID" value="GAA0878080.1"/>
    <property type="molecule type" value="Genomic_DNA"/>
</dbReference>
<dbReference type="Proteomes" id="UP001500469">
    <property type="component" value="Unassembled WGS sequence"/>
</dbReference>
<dbReference type="RefSeq" id="WP_343849211.1">
    <property type="nucleotide sequence ID" value="NZ_BAAAFI010000003.1"/>
</dbReference>
<evidence type="ECO:0000256" key="2">
    <source>
        <dbReference type="ARBA" id="ARBA00022704"/>
    </source>
</evidence>
<organism evidence="4 5">
    <name type="scientific">Algoriphagus jejuensis</name>
    <dbReference type="NCBI Taxonomy" id="419934"/>
    <lineage>
        <taxon>Bacteria</taxon>
        <taxon>Pseudomonadati</taxon>
        <taxon>Bacteroidota</taxon>
        <taxon>Cytophagia</taxon>
        <taxon>Cytophagales</taxon>
        <taxon>Cyclobacteriaceae</taxon>
        <taxon>Algoriphagus</taxon>
    </lineage>
</organism>
<evidence type="ECO:0000256" key="1">
    <source>
        <dbReference type="ARBA" id="ARBA00022690"/>
    </source>
</evidence>
<feature type="domain" description="Proteinase inhibitor I42 chagasin" evidence="3">
    <location>
        <begin position="16"/>
        <end position="100"/>
    </location>
</feature>
<reference evidence="4 5" key="1">
    <citation type="journal article" date="2019" name="Int. J. Syst. Evol. Microbiol.">
        <title>The Global Catalogue of Microorganisms (GCM) 10K type strain sequencing project: providing services to taxonomists for standard genome sequencing and annotation.</title>
        <authorList>
            <consortium name="The Broad Institute Genomics Platform"/>
            <consortium name="The Broad Institute Genome Sequencing Center for Infectious Disease"/>
            <person name="Wu L."/>
            <person name="Ma J."/>
        </authorList>
    </citation>
    <scope>NUCLEOTIDE SEQUENCE [LARGE SCALE GENOMIC DNA]</scope>
    <source>
        <strain evidence="4 5">JCM 16112</strain>
    </source>
</reference>
<evidence type="ECO:0000313" key="5">
    <source>
        <dbReference type="Proteomes" id="UP001500469"/>
    </source>
</evidence>
<accession>A0ABN1MXZ6</accession>